<protein>
    <submittedName>
        <fullName evidence="2">Uncharacterized protein</fullName>
    </submittedName>
</protein>
<evidence type="ECO:0000256" key="1">
    <source>
        <dbReference type="SAM" id="Phobius"/>
    </source>
</evidence>
<keyword evidence="3" id="KW-1185">Reference proteome</keyword>
<organism evidence="2 3">
    <name type="scientific">Hyunsoonleella flava</name>
    <dbReference type="NCBI Taxonomy" id="2527939"/>
    <lineage>
        <taxon>Bacteria</taxon>
        <taxon>Pseudomonadati</taxon>
        <taxon>Bacteroidota</taxon>
        <taxon>Flavobacteriia</taxon>
        <taxon>Flavobacteriales</taxon>
        <taxon>Flavobacteriaceae</taxon>
    </lineage>
</organism>
<keyword evidence="1" id="KW-0472">Membrane</keyword>
<dbReference type="RefSeq" id="WP_130965173.1">
    <property type="nucleotide sequence ID" value="NZ_SIRT01000013.1"/>
</dbReference>
<keyword evidence="1" id="KW-0812">Transmembrane</keyword>
<dbReference type="EMBL" id="SIRT01000013">
    <property type="protein sequence ID" value="TBN00921.1"/>
    <property type="molecule type" value="Genomic_DNA"/>
</dbReference>
<evidence type="ECO:0000313" key="2">
    <source>
        <dbReference type="EMBL" id="TBN00921.1"/>
    </source>
</evidence>
<dbReference type="AlphaFoldDB" id="A0A4Q9FC90"/>
<proteinExistence type="predicted"/>
<feature type="transmembrane region" description="Helical" evidence="1">
    <location>
        <begin position="76"/>
        <end position="93"/>
    </location>
</feature>
<dbReference type="Proteomes" id="UP000291142">
    <property type="component" value="Unassembled WGS sequence"/>
</dbReference>
<sequence length="149" mass="17046">MTQQKVIIGIGILAGLLLYAKTKPTFLKVILIGLSISFGLTFFKNQLLTDLSFFSFGILTIGFSVHQAANRKWTNFAIGLFAFLSFIWGLFQYPFIGELRFLMLLPIGLYIWTLITKWNTENGLSILTVLTFYELSEFLIFIGQWTQIK</sequence>
<evidence type="ECO:0000313" key="3">
    <source>
        <dbReference type="Proteomes" id="UP000291142"/>
    </source>
</evidence>
<accession>A0A4Q9FC90</accession>
<feature type="transmembrane region" description="Helical" evidence="1">
    <location>
        <begin position="99"/>
        <end position="116"/>
    </location>
</feature>
<keyword evidence="1" id="KW-1133">Transmembrane helix</keyword>
<feature type="transmembrane region" description="Helical" evidence="1">
    <location>
        <begin position="29"/>
        <end position="45"/>
    </location>
</feature>
<reference evidence="2 3" key="1">
    <citation type="submission" date="2019-02" db="EMBL/GenBank/DDBJ databases">
        <title>Hyunsoonleella sp., isolated from marine sediment.</title>
        <authorList>
            <person name="Liu B.-T."/>
        </authorList>
    </citation>
    <scope>NUCLEOTIDE SEQUENCE [LARGE SCALE GENOMIC DNA]</scope>
    <source>
        <strain evidence="2 3">T58</strain>
    </source>
</reference>
<feature type="transmembrane region" description="Helical" evidence="1">
    <location>
        <begin position="123"/>
        <end position="145"/>
    </location>
</feature>
<feature type="transmembrane region" description="Helical" evidence="1">
    <location>
        <begin position="51"/>
        <end position="69"/>
    </location>
</feature>
<comment type="caution">
    <text evidence="2">The sequence shown here is derived from an EMBL/GenBank/DDBJ whole genome shotgun (WGS) entry which is preliminary data.</text>
</comment>
<gene>
    <name evidence="2" type="ORF">EYD45_13950</name>
</gene>
<name>A0A4Q9FC90_9FLAO</name>